<dbReference type="Pfam" id="PF02924">
    <property type="entry name" value="HDPD"/>
    <property type="match status" value="1"/>
</dbReference>
<feature type="transmembrane region" description="Helical" evidence="1">
    <location>
        <begin position="25"/>
        <end position="45"/>
    </location>
</feature>
<accession>A0ABX9XEM1</accession>
<dbReference type="RefSeq" id="WP_123890732.1">
    <property type="nucleotide sequence ID" value="NZ_RKKU01000024.1"/>
</dbReference>
<proteinExistence type="predicted"/>
<keyword evidence="1" id="KW-1133">Transmembrane helix</keyword>
<keyword evidence="3" id="KW-1185">Reference proteome</keyword>
<evidence type="ECO:0000256" key="1">
    <source>
        <dbReference type="SAM" id="Phobius"/>
    </source>
</evidence>
<reference evidence="2 3" key="1">
    <citation type="submission" date="2018-11" db="EMBL/GenBank/DDBJ databases">
        <authorList>
            <person name="Jang G.I."/>
            <person name="Hwang C.Y."/>
        </authorList>
    </citation>
    <scope>NUCLEOTIDE SEQUENCE [LARGE SCALE GENOMIC DNA]</scope>
    <source>
        <strain evidence="2 3">SSM26</strain>
    </source>
</reference>
<dbReference type="EMBL" id="RKKU01000024">
    <property type="protein sequence ID" value="ROZ82098.1"/>
    <property type="molecule type" value="Genomic_DNA"/>
</dbReference>
<comment type="caution">
    <text evidence="2">The sequence shown here is derived from an EMBL/GenBank/DDBJ whole genome shotgun (WGS) entry which is preliminary data.</text>
</comment>
<dbReference type="InterPro" id="IPR004195">
    <property type="entry name" value="Head_decoration_D"/>
</dbReference>
<keyword evidence="1" id="KW-0812">Transmembrane</keyword>
<keyword evidence="1" id="KW-0472">Membrane</keyword>
<organism evidence="2 3">
    <name type="scientific">Pseudomonas neustonica</name>
    <dbReference type="NCBI Taxonomy" id="2487346"/>
    <lineage>
        <taxon>Bacteria</taxon>
        <taxon>Pseudomonadati</taxon>
        <taxon>Pseudomonadota</taxon>
        <taxon>Gammaproteobacteria</taxon>
        <taxon>Pseudomonadales</taxon>
        <taxon>Pseudomonadaceae</taxon>
        <taxon>Pseudomonas</taxon>
    </lineage>
</organism>
<dbReference type="Proteomes" id="UP000275199">
    <property type="component" value="Unassembled WGS sequence"/>
</dbReference>
<evidence type="ECO:0000313" key="3">
    <source>
        <dbReference type="Proteomes" id="UP000275199"/>
    </source>
</evidence>
<sequence length="137" mass="13090">MSIKTEGVHAGEFLLSEANGSRSRANIVVAAGAGIVLAGTLLAAITAANAMVPTADGGNTGNGTIGSIAITSDAVSGNYLLTITEAAAAGGTFDVTGPGGAVIGSGEVGEAFEMAGLGFTLAAGSTDFAEGTASLWP</sequence>
<protein>
    <submittedName>
        <fullName evidence="2">Head decoration protein</fullName>
    </submittedName>
</protein>
<evidence type="ECO:0000313" key="2">
    <source>
        <dbReference type="EMBL" id="ROZ82098.1"/>
    </source>
</evidence>
<name>A0ABX9XEM1_9PSED</name>
<gene>
    <name evidence="2" type="ORF">EF096_15670</name>
</gene>